<proteinExistence type="predicted"/>
<dbReference type="GO" id="GO:0006261">
    <property type="term" value="P:DNA-templated DNA replication"/>
    <property type="evidence" value="ECO:0007669"/>
    <property type="project" value="TreeGrafter"/>
</dbReference>
<dbReference type="Gene3D" id="1.10.20.10">
    <property type="entry name" value="Histone, subunit A"/>
    <property type="match status" value="1"/>
</dbReference>
<feature type="region of interest" description="Disordered" evidence="3">
    <location>
        <begin position="1"/>
        <end position="22"/>
    </location>
</feature>
<dbReference type="PANTHER" id="PTHR10252:SF54">
    <property type="entry name" value="CHROMATIN ACCESSIBILITY COMPLEX PROTEIN 1"/>
    <property type="match status" value="1"/>
</dbReference>
<feature type="compositionally biased region" description="Low complexity" evidence="3">
    <location>
        <begin position="125"/>
        <end position="138"/>
    </location>
</feature>
<feature type="region of interest" description="Disordered" evidence="3">
    <location>
        <begin position="106"/>
        <end position="148"/>
    </location>
</feature>
<gene>
    <name evidence="5" type="primary">Pole4</name>
    <name evidence="5" type="ORF">E2C01_001980</name>
</gene>
<accession>A0A5B7CJ57</accession>
<dbReference type="EMBL" id="VSRR010000067">
    <property type="protein sequence ID" value="MPC09370.1"/>
    <property type="molecule type" value="Genomic_DNA"/>
</dbReference>
<evidence type="ECO:0000256" key="2">
    <source>
        <dbReference type="ARBA" id="ARBA00023242"/>
    </source>
</evidence>
<dbReference type="GO" id="GO:0008623">
    <property type="term" value="C:CHRAC"/>
    <property type="evidence" value="ECO:0007669"/>
    <property type="project" value="TreeGrafter"/>
</dbReference>
<evidence type="ECO:0000256" key="1">
    <source>
        <dbReference type="ARBA" id="ARBA00004123"/>
    </source>
</evidence>
<organism evidence="5 6">
    <name type="scientific">Portunus trituberculatus</name>
    <name type="common">Swimming crab</name>
    <name type="synonym">Neptunus trituberculatus</name>
    <dbReference type="NCBI Taxonomy" id="210409"/>
    <lineage>
        <taxon>Eukaryota</taxon>
        <taxon>Metazoa</taxon>
        <taxon>Ecdysozoa</taxon>
        <taxon>Arthropoda</taxon>
        <taxon>Crustacea</taxon>
        <taxon>Multicrustacea</taxon>
        <taxon>Malacostraca</taxon>
        <taxon>Eumalacostraca</taxon>
        <taxon>Eucarida</taxon>
        <taxon>Decapoda</taxon>
        <taxon>Pleocyemata</taxon>
        <taxon>Brachyura</taxon>
        <taxon>Eubrachyura</taxon>
        <taxon>Portunoidea</taxon>
        <taxon>Portunidae</taxon>
        <taxon>Portuninae</taxon>
        <taxon>Portunus</taxon>
    </lineage>
</organism>
<dbReference type="Pfam" id="PF00808">
    <property type="entry name" value="CBFD_NFYB_HMF"/>
    <property type="match status" value="1"/>
</dbReference>
<keyword evidence="6" id="KW-1185">Reference proteome</keyword>
<dbReference type="GO" id="GO:0046982">
    <property type="term" value="F:protein heterodimerization activity"/>
    <property type="evidence" value="ECO:0007669"/>
    <property type="project" value="InterPro"/>
</dbReference>
<evidence type="ECO:0000256" key="3">
    <source>
        <dbReference type="SAM" id="MobiDB-lite"/>
    </source>
</evidence>
<comment type="caution">
    <text evidence="5">The sequence shown here is derived from an EMBL/GenBank/DDBJ whole genome shotgun (WGS) entry which is preliminary data.</text>
</comment>
<reference evidence="5 6" key="1">
    <citation type="submission" date="2019-05" db="EMBL/GenBank/DDBJ databases">
        <title>Another draft genome of Portunus trituberculatus and its Hox gene families provides insights of decapod evolution.</title>
        <authorList>
            <person name="Jeong J.-H."/>
            <person name="Song I."/>
            <person name="Kim S."/>
            <person name="Choi T."/>
            <person name="Kim D."/>
            <person name="Ryu S."/>
            <person name="Kim W."/>
        </authorList>
    </citation>
    <scope>NUCLEOTIDE SEQUENCE [LARGE SCALE GENOMIC DNA]</scope>
    <source>
        <tissue evidence="5">Muscle</tissue>
    </source>
</reference>
<dbReference type="SUPFAM" id="SSF47113">
    <property type="entry name" value="Histone-fold"/>
    <property type="match status" value="1"/>
</dbReference>
<dbReference type="Proteomes" id="UP000324222">
    <property type="component" value="Unassembled WGS sequence"/>
</dbReference>
<dbReference type="AlphaFoldDB" id="A0A5B7CJ57"/>
<dbReference type="InterPro" id="IPR003958">
    <property type="entry name" value="CBFA_NFYB_domain"/>
</dbReference>
<dbReference type="InterPro" id="IPR009072">
    <property type="entry name" value="Histone-fold"/>
</dbReference>
<sequence length="198" mass="22557">MAENIQQSHQTNTEQHPQEQPNNPLTLLLTVLEYEDPHSPVPDPSVYDQQGYNCFGYDKEGYDRDGYNWQGFDRQRRSRWLRRPSTARLMLRRAFLQHSRQNCCVGSEDAKTESMAGTEDEAVVTEEQAQQTEQGEQTVEGEGEEDGRAGLRLPLARVKRIMKADPAVQIASQDAVFIIAKATVMVKSKPTSLWQFID</sequence>
<protein>
    <submittedName>
        <fullName evidence="5">DNA polymerase epsilon subunit 4</fullName>
    </submittedName>
</protein>
<name>A0A5B7CJ57_PORTR</name>
<keyword evidence="2" id="KW-0539">Nucleus</keyword>
<evidence type="ECO:0000259" key="4">
    <source>
        <dbReference type="Pfam" id="PF00808"/>
    </source>
</evidence>
<comment type="subcellular location">
    <subcellularLocation>
        <location evidence="1">Nucleus</location>
    </subcellularLocation>
</comment>
<feature type="domain" description="Transcription factor CBF/NF-Y/archaeal histone" evidence="4">
    <location>
        <begin position="152"/>
        <end position="185"/>
    </location>
</feature>
<dbReference type="OrthoDB" id="6132182at2759"/>
<feature type="compositionally biased region" description="Polar residues" evidence="3">
    <location>
        <begin position="1"/>
        <end position="15"/>
    </location>
</feature>
<dbReference type="PANTHER" id="PTHR10252">
    <property type="entry name" value="HISTONE-LIKE TRANSCRIPTION FACTOR CCAAT-RELATED"/>
    <property type="match status" value="1"/>
</dbReference>
<evidence type="ECO:0000313" key="6">
    <source>
        <dbReference type="Proteomes" id="UP000324222"/>
    </source>
</evidence>
<evidence type="ECO:0000313" key="5">
    <source>
        <dbReference type="EMBL" id="MPC09370.1"/>
    </source>
</evidence>
<dbReference type="InterPro" id="IPR050568">
    <property type="entry name" value="Transcr_DNA_Rep_Reg"/>
</dbReference>